<comment type="similarity">
    <text evidence="2">Belongs to the ABC-2 integral membrane protein family.</text>
</comment>
<feature type="domain" description="ABC transmembrane type-2" evidence="9">
    <location>
        <begin position="148"/>
        <end position="376"/>
    </location>
</feature>
<reference evidence="10" key="1">
    <citation type="submission" date="2009-10" db="EMBL/GenBank/DDBJ databases">
        <title>Diversity of trophic interactions inside an arsenic-rich microbial ecosystem.</title>
        <authorList>
            <person name="Bertin P.N."/>
            <person name="Heinrich-Salmeron A."/>
            <person name="Pelletier E."/>
            <person name="Goulhen-Chollet F."/>
            <person name="Arsene-Ploetze F."/>
            <person name="Gallien S."/>
            <person name="Calteau A."/>
            <person name="Vallenet D."/>
            <person name="Casiot C."/>
            <person name="Chane-Woon-Ming B."/>
            <person name="Giloteaux L."/>
            <person name="Barakat M."/>
            <person name="Bonnefoy V."/>
            <person name="Bruneel O."/>
            <person name="Chandler M."/>
            <person name="Cleiss J."/>
            <person name="Duran R."/>
            <person name="Elbaz-Poulichet F."/>
            <person name="Fonknechten N."/>
            <person name="Lauga B."/>
            <person name="Mornico D."/>
            <person name="Ortet P."/>
            <person name="Schaeffer C."/>
            <person name="Siguier P."/>
            <person name="Alexander Thil Smith A."/>
            <person name="Van Dorsselaer A."/>
            <person name="Weissenbach J."/>
            <person name="Medigue C."/>
            <person name="Le Paslier D."/>
        </authorList>
    </citation>
    <scope>NUCLEOTIDE SEQUENCE</scope>
</reference>
<evidence type="ECO:0000256" key="7">
    <source>
        <dbReference type="ARBA" id="ARBA00023136"/>
    </source>
</evidence>
<keyword evidence="5 8" id="KW-0812">Transmembrane</keyword>
<dbReference type="GO" id="GO:0005886">
    <property type="term" value="C:plasma membrane"/>
    <property type="evidence" value="ECO:0007669"/>
    <property type="project" value="UniProtKB-SubCell"/>
</dbReference>
<organism evidence="10">
    <name type="scientific">mine drainage metagenome</name>
    <dbReference type="NCBI Taxonomy" id="410659"/>
    <lineage>
        <taxon>unclassified sequences</taxon>
        <taxon>metagenomes</taxon>
        <taxon>ecological metagenomes</taxon>
    </lineage>
</organism>
<feature type="transmembrane region" description="Helical" evidence="8">
    <location>
        <begin position="21"/>
        <end position="41"/>
    </location>
</feature>
<dbReference type="PANTHER" id="PTHR30294:SF29">
    <property type="entry name" value="MULTIDRUG ABC TRANSPORTER PERMEASE YBHS-RELATED"/>
    <property type="match status" value="1"/>
</dbReference>
<sequence length="378" mass="41214">MKLRRLLAMAYKETLQIWRDPRSLAIALIMPLMQMGLLGYGVSLDIKHVPMCIDDQENSQISRSIVSAFHADGWFSISKVLHSQAGIRNAMNRGACIAAVVIPVNFSRTLATTGAANVQAVFDATDVNTTNIALGYIQGAVAQVNAQIQTQWAAAHGVQPSLLGQVELQSSTWFNETLDSRNFIIPGVVAVILALVGAQLTSLTMAREWERGTMEQLISTPVMALEVMLGKLIPYFVVGMVDAAVCLGLAVFWFGVPFRGNLLTLFAATALFSLVILGIGYLISVRVRSQLGASQIALLVTLLPTTLLSGYTFPIDQMPTPIQALTLIVYPRYYVTILRGIFLKGSGIIDLWQPLLGLVIFAVVIVWLAARAFHKRLD</sequence>
<dbReference type="PROSITE" id="PS51012">
    <property type="entry name" value="ABC_TM2"/>
    <property type="match status" value="1"/>
</dbReference>
<evidence type="ECO:0000256" key="1">
    <source>
        <dbReference type="ARBA" id="ARBA00004651"/>
    </source>
</evidence>
<dbReference type="Gene3D" id="3.40.1710.10">
    <property type="entry name" value="abc type-2 transporter like domain"/>
    <property type="match status" value="1"/>
</dbReference>
<dbReference type="AlphaFoldDB" id="E6PQU6"/>
<evidence type="ECO:0000256" key="6">
    <source>
        <dbReference type="ARBA" id="ARBA00022989"/>
    </source>
</evidence>
<keyword evidence="4" id="KW-1003">Cell membrane</keyword>
<keyword evidence="6 8" id="KW-1133">Transmembrane helix</keyword>
<feature type="transmembrane region" description="Helical" evidence="8">
    <location>
        <begin position="296"/>
        <end position="313"/>
    </location>
</feature>
<feature type="transmembrane region" description="Helical" evidence="8">
    <location>
        <begin position="232"/>
        <end position="256"/>
    </location>
</feature>
<proteinExistence type="inferred from homology"/>
<comment type="subcellular location">
    <subcellularLocation>
        <location evidence="1">Cell membrane</location>
        <topology evidence="1">Multi-pass membrane protein</topology>
    </subcellularLocation>
</comment>
<evidence type="ECO:0000313" key="10">
    <source>
        <dbReference type="EMBL" id="CBH97301.1"/>
    </source>
</evidence>
<accession>E6PQU6</accession>
<evidence type="ECO:0000256" key="4">
    <source>
        <dbReference type="ARBA" id="ARBA00022475"/>
    </source>
</evidence>
<dbReference type="GO" id="GO:0140359">
    <property type="term" value="F:ABC-type transporter activity"/>
    <property type="evidence" value="ECO:0007669"/>
    <property type="project" value="InterPro"/>
</dbReference>
<evidence type="ECO:0000256" key="2">
    <source>
        <dbReference type="ARBA" id="ARBA00007783"/>
    </source>
</evidence>
<name>E6PQU6_9ZZZZ</name>
<protein>
    <submittedName>
        <fullName evidence="10">ABC multidrug efflux pump, inner membrane subunit</fullName>
    </submittedName>
</protein>
<dbReference type="Pfam" id="PF12698">
    <property type="entry name" value="ABC2_membrane_3"/>
    <property type="match status" value="1"/>
</dbReference>
<gene>
    <name evidence="10" type="ORF">CARN2_2773</name>
</gene>
<evidence type="ECO:0000256" key="5">
    <source>
        <dbReference type="ARBA" id="ARBA00022692"/>
    </source>
</evidence>
<feature type="transmembrane region" description="Helical" evidence="8">
    <location>
        <begin position="262"/>
        <end position="284"/>
    </location>
</feature>
<evidence type="ECO:0000256" key="8">
    <source>
        <dbReference type="SAM" id="Phobius"/>
    </source>
</evidence>
<evidence type="ECO:0000259" key="9">
    <source>
        <dbReference type="PROSITE" id="PS51012"/>
    </source>
</evidence>
<comment type="caution">
    <text evidence="10">The sequence shown here is derived from an EMBL/GenBank/DDBJ whole genome shotgun (WGS) entry which is preliminary data.</text>
</comment>
<dbReference type="InterPro" id="IPR051449">
    <property type="entry name" value="ABC-2_transporter_component"/>
</dbReference>
<dbReference type="PANTHER" id="PTHR30294">
    <property type="entry name" value="MEMBRANE COMPONENT OF ABC TRANSPORTER YHHJ-RELATED"/>
    <property type="match status" value="1"/>
</dbReference>
<keyword evidence="3" id="KW-0813">Transport</keyword>
<feature type="transmembrane region" description="Helical" evidence="8">
    <location>
        <begin position="351"/>
        <end position="370"/>
    </location>
</feature>
<dbReference type="InterPro" id="IPR013525">
    <property type="entry name" value="ABC2_TM"/>
</dbReference>
<keyword evidence="7 8" id="KW-0472">Membrane</keyword>
<dbReference type="InterPro" id="IPR047817">
    <property type="entry name" value="ABC2_TM_bact-type"/>
</dbReference>
<feature type="transmembrane region" description="Helical" evidence="8">
    <location>
        <begin position="183"/>
        <end position="206"/>
    </location>
</feature>
<dbReference type="EMBL" id="CABM01000042">
    <property type="protein sequence ID" value="CBH97301.1"/>
    <property type="molecule type" value="Genomic_DNA"/>
</dbReference>
<evidence type="ECO:0000256" key="3">
    <source>
        <dbReference type="ARBA" id="ARBA00022448"/>
    </source>
</evidence>